<proteinExistence type="predicted"/>
<comment type="caution">
    <text evidence="2">The sequence shown here is derived from an EMBL/GenBank/DDBJ whole genome shotgun (WGS) entry which is preliminary data.</text>
</comment>
<evidence type="ECO:0000313" key="3">
    <source>
        <dbReference type="Proteomes" id="UP001221898"/>
    </source>
</evidence>
<keyword evidence="3" id="KW-1185">Reference proteome</keyword>
<feature type="compositionally biased region" description="Basic and acidic residues" evidence="1">
    <location>
        <begin position="9"/>
        <end position="21"/>
    </location>
</feature>
<accession>A0AAD7S5H7</accession>
<dbReference type="AlphaFoldDB" id="A0AAD7S5H7"/>
<organism evidence="2 3">
    <name type="scientific">Aldrovandia affinis</name>
    <dbReference type="NCBI Taxonomy" id="143900"/>
    <lineage>
        <taxon>Eukaryota</taxon>
        <taxon>Metazoa</taxon>
        <taxon>Chordata</taxon>
        <taxon>Craniata</taxon>
        <taxon>Vertebrata</taxon>
        <taxon>Euteleostomi</taxon>
        <taxon>Actinopterygii</taxon>
        <taxon>Neopterygii</taxon>
        <taxon>Teleostei</taxon>
        <taxon>Notacanthiformes</taxon>
        <taxon>Halosauridae</taxon>
        <taxon>Aldrovandia</taxon>
    </lineage>
</organism>
<reference evidence="2" key="1">
    <citation type="journal article" date="2023" name="Science">
        <title>Genome structures resolve the early diversification of teleost fishes.</title>
        <authorList>
            <person name="Parey E."/>
            <person name="Louis A."/>
            <person name="Montfort J."/>
            <person name="Bouchez O."/>
            <person name="Roques C."/>
            <person name="Iampietro C."/>
            <person name="Lluch J."/>
            <person name="Castinel A."/>
            <person name="Donnadieu C."/>
            <person name="Desvignes T."/>
            <person name="Floi Bucao C."/>
            <person name="Jouanno E."/>
            <person name="Wen M."/>
            <person name="Mejri S."/>
            <person name="Dirks R."/>
            <person name="Jansen H."/>
            <person name="Henkel C."/>
            <person name="Chen W.J."/>
            <person name="Zahm M."/>
            <person name="Cabau C."/>
            <person name="Klopp C."/>
            <person name="Thompson A.W."/>
            <person name="Robinson-Rechavi M."/>
            <person name="Braasch I."/>
            <person name="Lecointre G."/>
            <person name="Bobe J."/>
            <person name="Postlethwait J.H."/>
            <person name="Berthelot C."/>
            <person name="Roest Crollius H."/>
            <person name="Guiguen Y."/>
        </authorList>
    </citation>
    <scope>NUCLEOTIDE SEQUENCE</scope>
    <source>
        <strain evidence="2">NC1722</strain>
    </source>
</reference>
<protein>
    <submittedName>
        <fullName evidence="2">Uncharacterized protein</fullName>
    </submittedName>
</protein>
<sequence>MTRSHSSPHHSETQSPCERRPGAQTGTVREGGRPPSRAAAHRGSPDRRPSLACFRWPRLHRSSWEVLEEGGGGAVGGQLALRSHKAVEGGAARRALSGQDPVPWPGQSSPATASNLRENATTEGSRSYRVPGSPRLRPAGRPWALGSPTRPGALQTVRAGNLGGAAVAAGAQAWKIPVIGGPADRLKESWCVHAEGEARRERCPR</sequence>
<dbReference type="EMBL" id="JAINUG010000108">
    <property type="protein sequence ID" value="KAJ8396264.1"/>
    <property type="molecule type" value="Genomic_DNA"/>
</dbReference>
<feature type="region of interest" description="Disordered" evidence="1">
    <location>
        <begin position="85"/>
        <end position="149"/>
    </location>
</feature>
<name>A0AAD7S5H7_9TELE</name>
<evidence type="ECO:0000313" key="2">
    <source>
        <dbReference type="EMBL" id="KAJ8396264.1"/>
    </source>
</evidence>
<feature type="compositionally biased region" description="Polar residues" evidence="1">
    <location>
        <begin position="106"/>
        <end position="125"/>
    </location>
</feature>
<feature type="region of interest" description="Disordered" evidence="1">
    <location>
        <begin position="1"/>
        <end position="52"/>
    </location>
</feature>
<dbReference type="Proteomes" id="UP001221898">
    <property type="component" value="Unassembled WGS sequence"/>
</dbReference>
<gene>
    <name evidence="2" type="ORF">AAFF_G00021310</name>
</gene>
<evidence type="ECO:0000256" key="1">
    <source>
        <dbReference type="SAM" id="MobiDB-lite"/>
    </source>
</evidence>